<organism evidence="2 3">
    <name type="scientific">Pontibacter mangrovi</name>
    <dbReference type="NCBI Taxonomy" id="2589816"/>
    <lineage>
        <taxon>Bacteria</taxon>
        <taxon>Pseudomonadati</taxon>
        <taxon>Bacteroidota</taxon>
        <taxon>Cytophagia</taxon>
        <taxon>Cytophagales</taxon>
        <taxon>Hymenobacteraceae</taxon>
        <taxon>Pontibacter</taxon>
    </lineage>
</organism>
<keyword evidence="1" id="KW-1133">Transmembrane helix</keyword>
<feature type="transmembrane region" description="Helical" evidence="1">
    <location>
        <begin position="21"/>
        <end position="38"/>
    </location>
</feature>
<keyword evidence="1" id="KW-0812">Transmembrane</keyword>
<dbReference type="RefSeq" id="WP_140620886.1">
    <property type="nucleotide sequence ID" value="NZ_VFRQ01000003.1"/>
</dbReference>
<dbReference type="EMBL" id="VFRQ01000003">
    <property type="protein sequence ID" value="TPE44862.1"/>
    <property type="molecule type" value="Genomic_DNA"/>
</dbReference>
<evidence type="ECO:0000313" key="2">
    <source>
        <dbReference type="EMBL" id="TPE44862.1"/>
    </source>
</evidence>
<keyword evidence="3" id="KW-1185">Reference proteome</keyword>
<keyword evidence="1" id="KW-0472">Membrane</keyword>
<comment type="caution">
    <text evidence="2">The sequence shown here is derived from an EMBL/GenBank/DDBJ whole genome shotgun (WGS) entry which is preliminary data.</text>
</comment>
<dbReference type="Proteomes" id="UP000316727">
    <property type="component" value="Unassembled WGS sequence"/>
</dbReference>
<reference evidence="2 3" key="1">
    <citation type="submission" date="2019-06" db="EMBL/GenBank/DDBJ databases">
        <title>A novel bacterium of genus Pontibacter, isolated from marine sediment.</title>
        <authorList>
            <person name="Huang H."/>
            <person name="Mo K."/>
            <person name="Hu Y."/>
        </authorList>
    </citation>
    <scope>NUCLEOTIDE SEQUENCE [LARGE SCALE GENOMIC DNA]</scope>
    <source>
        <strain evidence="2 3">HB172049</strain>
    </source>
</reference>
<sequence>MRNLAYYATITKPSTMNTRKNLQMVLTTLLLVLAVYVINLPENSALDNWLPAARAQAMVTQTEMQPSVSCCLQHALQATEVSGAAAESMVQRRFVEVFSHEPRLLVQYDSMAQLATACK</sequence>
<proteinExistence type="predicted"/>
<accession>A0A501W809</accession>
<dbReference type="AlphaFoldDB" id="A0A501W809"/>
<name>A0A501W809_9BACT</name>
<protein>
    <submittedName>
        <fullName evidence="2">Uncharacterized protein</fullName>
    </submittedName>
</protein>
<evidence type="ECO:0000256" key="1">
    <source>
        <dbReference type="SAM" id="Phobius"/>
    </source>
</evidence>
<evidence type="ECO:0000313" key="3">
    <source>
        <dbReference type="Proteomes" id="UP000316727"/>
    </source>
</evidence>
<gene>
    <name evidence="2" type="ORF">FJM65_07525</name>
</gene>